<comment type="similarity">
    <text evidence="1">Belongs to the ABC transporter superfamily.</text>
</comment>
<dbReference type="GO" id="GO:0005524">
    <property type="term" value="F:ATP binding"/>
    <property type="evidence" value="ECO:0007669"/>
    <property type="project" value="UniProtKB-KW"/>
</dbReference>
<dbReference type="PANTHER" id="PTHR46743">
    <property type="entry name" value="TEICHOIC ACIDS EXPORT ATP-BINDING PROTEIN TAGH"/>
    <property type="match status" value="1"/>
</dbReference>
<evidence type="ECO:0000259" key="5">
    <source>
        <dbReference type="PROSITE" id="PS50893"/>
    </source>
</evidence>
<evidence type="ECO:0000256" key="2">
    <source>
        <dbReference type="ARBA" id="ARBA00022448"/>
    </source>
</evidence>
<dbReference type="SMART" id="SM00382">
    <property type="entry name" value="AAA"/>
    <property type="match status" value="1"/>
</dbReference>
<dbReference type="CDD" id="cd03220">
    <property type="entry name" value="ABC_KpsT_Wzt"/>
    <property type="match status" value="1"/>
</dbReference>
<keyword evidence="7" id="KW-1185">Reference proteome</keyword>
<keyword evidence="3" id="KW-0547">Nucleotide-binding</keyword>
<dbReference type="GO" id="GO:0140359">
    <property type="term" value="F:ABC-type transporter activity"/>
    <property type="evidence" value="ECO:0007669"/>
    <property type="project" value="InterPro"/>
</dbReference>
<dbReference type="CDD" id="cd10147">
    <property type="entry name" value="Wzt_C-like"/>
    <property type="match status" value="1"/>
</dbReference>
<evidence type="ECO:0000256" key="4">
    <source>
        <dbReference type="ARBA" id="ARBA00022840"/>
    </source>
</evidence>
<proteinExistence type="inferred from homology"/>
<dbReference type="InterPro" id="IPR003439">
    <property type="entry name" value="ABC_transporter-like_ATP-bd"/>
</dbReference>
<dbReference type="InterPro" id="IPR050683">
    <property type="entry name" value="Bact_Polysacc_Export_ATP-bd"/>
</dbReference>
<name>A0A5J5J5C1_9MICO</name>
<gene>
    <name evidence="6" type="ORF">F6B43_06515</name>
</gene>
<sequence length="416" mass="44608">MVDEQVAPPEVVRIKNVRKAFIVRQDNSLKDRLVSFARHRQHRREYVALNEVSLSIKAGTTVGLLGVNGSGKSTLLKLIGGILTPDSGSVHTRGRLAALLELGAGFHPELSGRENVYLNAAILGLSRAETDERYDEIVRFSGIGEFIDNEVKFYSSGMYMRLAFAVAVHTDPDILLVDEVLAVGDEAFQRKCMDKIRSFQREGRTIILVSHSAGQISELCDTTFVLQDGAVAYEGDARGGLSALRDIMEGRRVGETLAEETAAGENAGAEGETTAPPITVTSIEMLDSDGRPSDVFLPGQPAVLRIHVNAAAPVGGWMTGFSIDNSTGQMVIASNTDLLESVLPPLDAGDHYMDFNIAALHLGPGEFFVNANASPTVDADTHVFWQGARFTIGGPEGNLGVAQADITVEAPALRGH</sequence>
<evidence type="ECO:0000313" key="7">
    <source>
        <dbReference type="Proteomes" id="UP000325827"/>
    </source>
</evidence>
<dbReference type="RefSeq" id="WP_150448011.1">
    <property type="nucleotide sequence ID" value="NZ_VYSA01000001.1"/>
</dbReference>
<feature type="domain" description="ABC transporter" evidence="5">
    <location>
        <begin position="12"/>
        <end position="253"/>
    </location>
</feature>
<dbReference type="InterPro" id="IPR029439">
    <property type="entry name" value="Wzt_C"/>
</dbReference>
<keyword evidence="2" id="KW-0813">Transport</keyword>
<dbReference type="Proteomes" id="UP000325827">
    <property type="component" value="Unassembled WGS sequence"/>
</dbReference>
<keyword evidence="4 6" id="KW-0067">ATP-binding</keyword>
<dbReference type="Gene3D" id="3.40.50.300">
    <property type="entry name" value="P-loop containing nucleotide triphosphate hydrolases"/>
    <property type="match status" value="1"/>
</dbReference>
<dbReference type="GO" id="GO:0016887">
    <property type="term" value="F:ATP hydrolysis activity"/>
    <property type="evidence" value="ECO:0007669"/>
    <property type="project" value="InterPro"/>
</dbReference>
<dbReference type="OrthoDB" id="9778870at2"/>
<dbReference type="SUPFAM" id="SSF52540">
    <property type="entry name" value="P-loop containing nucleoside triphosphate hydrolases"/>
    <property type="match status" value="1"/>
</dbReference>
<dbReference type="Gene3D" id="2.70.50.60">
    <property type="entry name" value="abc- transporter (atp binding component) like domain"/>
    <property type="match status" value="1"/>
</dbReference>
<dbReference type="Pfam" id="PF14524">
    <property type="entry name" value="Wzt_C"/>
    <property type="match status" value="1"/>
</dbReference>
<comment type="caution">
    <text evidence="6">The sequence shown here is derived from an EMBL/GenBank/DDBJ whole genome shotgun (WGS) entry which is preliminary data.</text>
</comment>
<dbReference type="EMBL" id="VYSA01000001">
    <property type="protein sequence ID" value="KAA9111242.1"/>
    <property type="molecule type" value="Genomic_DNA"/>
</dbReference>
<organism evidence="6 7">
    <name type="scientific">Microbacterium rhizomatis</name>
    <dbReference type="NCBI Taxonomy" id="1631477"/>
    <lineage>
        <taxon>Bacteria</taxon>
        <taxon>Bacillati</taxon>
        <taxon>Actinomycetota</taxon>
        <taxon>Actinomycetes</taxon>
        <taxon>Micrococcales</taxon>
        <taxon>Microbacteriaceae</taxon>
        <taxon>Microbacterium</taxon>
    </lineage>
</organism>
<protein>
    <submittedName>
        <fullName evidence="6">ABC transporter ATP-binding protein</fullName>
    </submittedName>
</protein>
<dbReference type="GO" id="GO:0016020">
    <property type="term" value="C:membrane"/>
    <property type="evidence" value="ECO:0007669"/>
    <property type="project" value="InterPro"/>
</dbReference>
<dbReference type="PANTHER" id="PTHR46743:SF2">
    <property type="entry name" value="TEICHOIC ACIDS EXPORT ATP-BINDING PROTEIN TAGH"/>
    <property type="match status" value="1"/>
</dbReference>
<evidence type="ECO:0000313" key="6">
    <source>
        <dbReference type="EMBL" id="KAA9111242.1"/>
    </source>
</evidence>
<dbReference type="PROSITE" id="PS50893">
    <property type="entry name" value="ABC_TRANSPORTER_2"/>
    <property type="match status" value="1"/>
</dbReference>
<dbReference type="InterPro" id="IPR015860">
    <property type="entry name" value="ABC_transpr_TagH-like"/>
</dbReference>
<dbReference type="Pfam" id="PF00005">
    <property type="entry name" value="ABC_tran"/>
    <property type="match status" value="1"/>
</dbReference>
<reference evidence="7" key="1">
    <citation type="submission" date="2019-09" db="EMBL/GenBank/DDBJ databases">
        <title>Mumia zhuanghuii sp. nov. isolated from the intestinal contents of plateau pika (Ochotona curzoniae) in the Qinghai-Tibet plateau of China.</title>
        <authorList>
            <person name="Tian Z."/>
        </authorList>
    </citation>
    <scope>NUCLEOTIDE SEQUENCE [LARGE SCALE GENOMIC DNA]</scope>
    <source>
        <strain evidence="7">JCM 30598</strain>
    </source>
</reference>
<dbReference type="AlphaFoldDB" id="A0A5J5J5C1"/>
<dbReference type="InterPro" id="IPR003593">
    <property type="entry name" value="AAA+_ATPase"/>
</dbReference>
<accession>A0A5J5J5C1</accession>
<dbReference type="InterPro" id="IPR027417">
    <property type="entry name" value="P-loop_NTPase"/>
</dbReference>
<evidence type="ECO:0000256" key="1">
    <source>
        <dbReference type="ARBA" id="ARBA00005417"/>
    </source>
</evidence>
<evidence type="ECO:0000256" key="3">
    <source>
        <dbReference type="ARBA" id="ARBA00022741"/>
    </source>
</evidence>